<reference evidence="2" key="1">
    <citation type="submission" date="2022-06" db="EMBL/GenBank/DDBJ databases">
        <authorList>
            <consortium name="SYNGENTA / RWTH Aachen University"/>
        </authorList>
    </citation>
    <scope>NUCLEOTIDE SEQUENCE</scope>
</reference>
<dbReference type="Proteomes" id="UP001153365">
    <property type="component" value="Unassembled WGS sequence"/>
</dbReference>
<feature type="compositionally biased region" description="Basic residues" evidence="1">
    <location>
        <begin position="874"/>
        <end position="884"/>
    </location>
</feature>
<evidence type="ECO:0000313" key="2">
    <source>
        <dbReference type="EMBL" id="CAH7669023.1"/>
    </source>
</evidence>
<feature type="compositionally biased region" description="Polar residues" evidence="1">
    <location>
        <begin position="391"/>
        <end position="401"/>
    </location>
</feature>
<name>A0AAV0AMG5_PHAPC</name>
<feature type="region of interest" description="Disordered" evidence="1">
    <location>
        <begin position="1069"/>
        <end position="1126"/>
    </location>
</feature>
<feature type="region of interest" description="Disordered" evidence="1">
    <location>
        <begin position="1692"/>
        <end position="1712"/>
    </location>
</feature>
<feature type="region of interest" description="Disordered" evidence="1">
    <location>
        <begin position="375"/>
        <end position="401"/>
    </location>
</feature>
<protein>
    <submittedName>
        <fullName evidence="2">Expressed protein</fullName>
    </submittedName>
</protein>
<feature type="region of interest" description="Disordered" evidence="1">
    <location>
        <begin position="575"/>
        <end position="597"/>
    </location>
</feature>
<feature type="region of interest" description="Disordered" evidence="1">
    <location>
        <begin position="1564"/>
        <end position="1593"/>
    </location>
</feature>
<feature type="compositionally biased region" description="Basic and acidic residues" evidence="1">
    <location>
        <begin position="857"/>
        <end position="873"/>
    </location>
</feature>
<feature type="region of interest" description="Disordered" evidence="1">
    <location>
        <begin position="1215"/>
        <end position="1236"/>
    </location>
</feature>
<organism evidence="2 3">
    <name type="scientific">Phakopsora pachyrhizi</name>
    <name type="common">Asian soybean rust disease fungus</name>
    <dbReference type="NCBI Taxonomy" id="170000"/>
    <lineage>
        <taxon>Eukaryota</taxon>
        <taxon>Fungi</taxon>
        <taxon>Dikarya</taxon>
        <taxon>Basidiomycota</taxon>
        <taxon>Pucciniomycotina</taxon>
        <taxon>Pucciniomycetes</taxon>
        <taxon>Pucciniales</taxon>
        <taxon>Phakopsoraceae</taxon>
        <taxon>Phakopsora</taxon>
    </lineage>
</organism>
<feature type="region of interest" description="Disordered" evidence="1">
    <location>
        <begin position="417"/>
        <end position="463"/>
    </location>
</feature>
<evidence type="ECO:0000256" key="1">
    <source>
        <dbReference type="SAM" id="MobiDB-lite"/>
    </source>
</evidence>
<feature type="compositionally biased region" description="Basic residues" evidence="1">
    <location>
        <begin position="1"/>
        <end position="11"/>
    </location>
</feature>
<feature type="region of interest" description="Disordered" evidence="1">
    <location>
        <begin position="629"/>
        <end position="650"/>
    </location>
</feature>
<feature type="compositionally biased region" description="Polar residues" evidence="1">
    <location>
        <begin position="1074"/>
        <end position="1085"/>
    </location>
</feature>
<feature type="region of interest" description="Disordered" evidence="1">
    <location>
        <begin position="497"/>
        <end position="531"/>
    </location>
</feature>
<feature type="region of interest" description="Disordered" evidence="1">
    <location>
        <begin position="335"/>
        <end position="361"/>
    </location>
</feature>
<sequence>MLKFSKSKNAKKAPLVIKDSIKHPDPTPDPVPVVSISTDVDYSESPKNQFRKKKKDRRKRITIAPFNRLQLAAAIIEYNDGNLVDEESEIDWSLQEIPSSQVRKPVIKQAPHSAIFIPFRKTIVPKPLDFFSGISLPQSPKNESPVTPASISGFGIVSEAGASRLGLGKDDDLETKKALETLSAKVEDDDDQEAEVLSEWGMDRLLIDPEKRLEKGKSKELMVTESLEESDSRLERDRRLQLKSGRLQTKDLSERNMVKSDLFDLNFSDLRAQNVSSNQPTGPDFLRETNEKDQGHDLLDDDQLMRQKAWVDREGRQILRPKSVIELHQTRMLYQQQRPNNRITNPQPSRNPKQRPRTRLITEQSALGKAVVRDLKKPQTTKRISRHLRSKSLSPSRAIESSLTSPKLFKYSTSAQTTNLGSSLGPSERPVDCGPESQLPSPRSRSKSAMDEPSTRSFILNNNPLQAVINRRSHHQRGNSTSSFSKLSALGSELIRKKKTSDDSVRPAPLSHPPSDAPVIGEEDSGSELRLKQRTSADIAERYQQSIALLESRKQEDIVYAIGSGPVSESGLVEEHEIKGGSSSQGGTGSKAISGVLANSGEGTSEFSLGAPRQFTSRFDPKVASVLSQANASVPTDQELEGAENRSVEDLDEEMYLEEEDVEQKPVYDDQRRIRFPNSLKPSVLIMPFPLTPDEQGSEEDEAPVEDFEMVDESVETEEAKAIRKLREQRPAGKLYGRSLMDELNSRKGAQKSRQMFVAFPAFTGDGRTKMFSNMLSPTDVNRPLSLYPTGDPTSDVDLGLPKSSSSPIHLANQALGATQSKFSQALIDSSKARKSVFGMDMIMKAELEKLKKIKEAEEREEREAEAKEAEKIAKKKGKRKKKKGVEEDEKEEQMKTQMKVRMSCLNENWDAVLEREIKPSPLPQPFVSRVSSIPLPVIEAIDKQEVIGDMRDWFNGTPAEYDRLKFRFPASFDAEEEEDYGFGSANSIARNLETQAERMTYKPLGNVFAGQVMERKQSVHSEAACLLLDTRVNTPASFIEADHETGLEKVKDDSDDDGMPLISFARQKRERQSQLNLPSITRVNLDNDNDDDDDVPLSKHRKSTLQMKARDSDEDDNRPLSYIGSKLLPQPKDFSRFSTNVTNLGDNSSGSKKNNLTLINSVTGNNDQLLSRDSFLGHIQVPKSASSHETDEELPLGIRASILMSKKHPPVDLTHDIDFSEGPIGSNSSDESDNVPLGYRANLWVEQQTKCPQESSMALKSQAPITSSLSKPDSKDSQDNNLQFTQAHIKSSINEDEEDDVPLGYRASAHILSTSIPASTYSNQKSPSASIPNPMLRAVLESSSKSIGGASDDIPLGMKFEDDIPLGKRMSEMNPLFSFPNRPPLNQGFPVRPSYQFPESMMQGSFLTPGLPANFTTGKVIDEDDVDDQVPLAQRASQLASKVKSLPKEIEQDEPPIQAVDQDSGIRLGELQNLKISDPKDGELAVGGNKSGDALEEAEAVRKCALASLEGKGTTEEDTDDDDVPLGFTRAAHSALATTDGKTLVKMKVKDNLSAKLGTKSLDQGAKVKEEEVAEEDEEDNDDDVPLGVSHLPTQNDFLQQQAMNLLIEQQNMAFGYAMMNSQFGNNNGLMMSNNNNVNSNNNMMMMIPNSGGGNDYSILNNEFQQDYHNGMVINETNQQQQLRQNQHRVLPNEENGKSLENVTRWRRDVE</sequence>
<feature type="region of interest" description="Disordered" evidence="1">
    <location>
        <begin position="1"/>
        <end position="56"/>
    </location>
</feature>
<dbReference type="EMBL" id="CALTRL010000634">
    <property type="protein sequence ID" value="CAH7669023.1"/>
    <property type="molecule type" value="Genomic_DNA"/>
</dbReference>
<evidence type="ECO:0000313" key="3">
    <source>
        <dbReference type="Proteomes" id="UP001153365"/>
    </source>
</evidence>
<feature type="compositionally biased region" description="Polar residues" evidence="1">
    <location>
        <begin position="335"/>
        <end position="351"/>
    </location>
</feature>
<feature type="region of interest" description="Disordered" evidence="1">
    <location>
        <begin position="1253"/>
        <end position="1280"/>
    </location>
</feature>
<keyword evidence="3" id="KW-1185">Reference proteome</keyword>
<feature type="compositionally biased region" description="Polar residues" evidence="1">
    <location>
        <begin position="1253"/>
        <end position="1272"/>
    </location>
</feature>
<comment type="caution">
    <text evidence="2">The sequence shown here is derived from an EMBL/GenBank/DDBJ whole genome shotgun (WGS) entry which is preliminary data.</text>
</comment>
<accession>A0AAV0AMG5</accession>
<feature type="region of interest" description="Disordered" evidence="1">
    <location>
        <begin position="857"/>
        <end position="896"/>
    </location>
</feature>
<proteinExistence type="predicted"/>
<feature type="compositionally biased region" description="Basic residues" evidence="1">
    <location>
        <begin position="379"/>
        <end position="390"/>
    </location>
</feature>
<feature type="compositionally biased region" description="Acidic residues" evidence="1">
    <location>
        <begin position="1573"/>
        <end position="1586"/>
    </location>
</feature>
<gene>
    <name evidence="2" type="ORF">PPACK8108_LOCUS3582</name>
</gene>